<dbReference type="InterPro" id="IPR010730">
    <property type="entry name" value="HET"/>
</dbReference>
<dbReference type="Gene3D" id="1.25.40.20">
    <property type="entry name" value="Ankyrin repeat-containing domain"/>
    <property type="match status" value="1"/>
</dbReference>
<dbReference type="SMART" id="SM00248">
    <property type="entry name" value="ANK"/>
    <property type="match status" value="4"/>
</dbReference>
<feature type="domain" description="LysM" evidence="4">
    <location>
        <begin position="485"/>
        <end position="535"/>
    </location>
</feature>
<dbReference type="InterPro" id="IPR002110">
    <property type="entry name" value="Ankyrin_rpt"/>
</dbReference>
<evidence type="ECO:0000256" key="2">
    <source>
        <dbReference type="SAM" id="MobiDB-lite"/>
    </source>
</evidence>
<dbReference type="InterPro" id="IPR036770">
    <property type="entry name" value="Ankyrin_rpt-contain_sf"/>
</dbReference>
<keyword evidence="1" id="KW-0040">ANK repeat</keyword>
<feature type="repeat" description="ANK" evidence="1">
    <location>
        <begin position="888"/>
        <end position="920"/>
    </location>
</feature>
<reference evidence="6" key="1">
    <citation type="submission" date="2019-06" db="EMBL/GenBank/DDBJ databases">
        <title>Draft genome sequence of the griseofulvin-producing fungus Xylaria cubensis strain G536.</title>
        <authorList>
            <person name="Mead M.E."/>
            <person name="Raja H.A."/>
            <person name="Steenwyk J.L."/>
            <person name="Knowles S.L."/>
            <person name="Oberlies N.H."/>
            <person name="Rokas A."/>
        </authorList>
    </citation>
    <scope>NUCLEOTIDE SEQUENCE [LARGE SCALE GENOMIC DNA]</scope>
    <source>
        <strain evidence="6">G536</strain>
    </source>
</reference>
<dbReference type="STRING" id="2512241.A0A553HPL8"/>
<evidence type="ECO:0000313" key="5">
    <source>
        <dbReference type="EMBL" id="TRX89904.1"/>
    </source>
</evidence>
<dbReference type="PANTHER" id="PTHR33112">
    <property type="entry name" value="DOMAIN PROTEIN, PUTATIVE-RELATED"/>
    <property type="match status" value="1"/>
</dbReference>
<comment type="caution">
    <text evidence="5">The sequence shown here is derived from an EMBL/GenBank/DDBJ whole genome shotgun (WGS) entry which is preliminary data.</text>
</comment>
<gene>
    <name evidence="5" type="ORF">FHL15_009176</name>
</gene>
<feature type="compositionally biased region" description="Low complexity" evidence="2">
    <location>
        <begin position="378"/>
        <end position="388"/>
    </location>
</feature>
<feature type="compositionally biased region" description="Polar residues" evidence="2">
    <location>
        <begin position="344"/>
        <end position="354"/>
    </location>
</feature>
<dbReference type="PROSITE" id="PS51782">
    <property type="entry name" value="LYSM"/>
    <property type="match status" value="1"/>
</dbReference>
<dbReference type="Pfam" id="PF12796">
    <property type="entry name" value="Ank_2"/>
    <property type="match status" value="1"/>
</dbReference>
<dbReference type="Proteomes" id="UP000319160">
    <property type="component" value="Unassembled WGS sequence"/>
</dbReference>
<dbReference type="Pfam" id="PF00023">
    <property type="entry name" value="Ank"/>
    <property type="match status" value="1"/>
</dbReference>
<feature type="chain" id="PRO_5022247402" description="LysM domain-containing protein" evidence="3">
    <location>
        <begin position="21"/>
        <end position="1732"/>
    </location>
</feature>
<keyword evidence="3" id="KW-0732">Signal</keyword>
<dbReference type="Pfam" id="PF06985">
    <property type="entry name" value="HET"/>
    <property type="match status" value="1"/>
</dbReference>
<feature type="region of interest" description="Disordered" evidence="2">
    <location>
        <begin position="543"/>
        <end position="564"/>
    </location>
</feature>
<feature type="compositionally biased region" description="Polar residues" evidence="2">
    <location>
        <begin position="389"/>
        <end position="401"/>
    </location>
</feature>
<dbReference type="EMBL" id="VFLP01000061">
    <property type="protein sequence ID" value="TRX89904.1"/>
    <property type="molecule type" value="Genomic_DNA"/>
</dbReference>
<feature type="compositionally biased region" description="Basic and acidic residues" evidence="2">
    <location>
        <begin position="551"/>
        <end position="564"/>
    </location>
</feature>
<feature type="repeat" description="ANK" evidence="1">
    <location>
        <begin position="855"/>
        <end position="887"/>
    </location>
</feature>
<accession>A0A553HPL8</accession>
<feature type="repeat" description="ANK" evidence="1">
    <location>
        <begin position="939"/>
        <end position="971"/>
    </location>
</feature>
<organism evidence="5 6">
    <name type="scientific">Xylaria flabelliformis</name>
    <dbReference type="NCBI Taxonomy" id="2512241"/>
    <lineage>
        <taxon>Eukaryota</taxon>
        <taxon>Fungi</taxon>
        <taxon>Dikarya</taxon>
        <taxon>Ascomycota</taxon>
        <taxon>Pezizomycotina</taxon>
        <taxon>Sordariomycetes</taxon>
        <taxon>Xylariomycetidae</taxon>
        <taxon>Xylariales</taxon>
        <taxon>Xylariaceae</taxon>
        <taxon>Xylaria</taxon>
    </lineage>
</organism>
<dbReference type="InterPro" id="IPR018392">
    <property type="entry name" value="LysM"/>
</dbReference>
<feature type="signal peptide" evidence="3">
    <location>
        <begin position="1"/>
        <end position="20"/>
    </location>
</feature>
<dbReference type="SUPFAM" id="SSF48403">
    <property type="entry name" value="Ankyrin repeat"/>
    <property type="match status" value="1"/>
</dbReference>
<protein>
    <recommendedName>
        <fullName evidence="4">LysM domain-containing protein</fullName>
    </recommendedName>
</protein>
<proteinExistence type="predicted"/>
<evidence type="ECO:0000259" key="4">
    <source>
        <dbReference type="PROSITE" id="PS51782"/>
    </source>
</evidence>
<evidence type="ECO:0000256" key="1">
    <source>
        <dbReference type="PROSITE-ProRule" id="PRU00023"/>
    </source>
</evidence>
<sequence length="1732" mass="191569">MTFVFLLCFAILLAIQCIEASFNLYPGVDPGKLAKSLNITSACVQSLNQTIPECDQTLVQMTQSLENYWWTDDNLTAICAPNNETSTSCADAVTSWNGDAAAACDEQYFAAYGQLLPIWSVTERFRDSISFACLESWSDNFAWCLTESQEWVGADVLRADCDADPTDPTCSGDVTSIPESSIRMANLYGDDILCNDCFINQLYARVTSPFLPNSDHSDYLVDQLYDIQDICNVTVPDYTVRLLDWYDTAPPLTSTDLGGSATVTSTSTAPPATTTCVGQNVKDSSSTTCDSLSLQYGVSTGALKWFSNSDTCDTSGGVCLPESCNLKQVTNGETCRTQVLTSCPPSSPGTNGTFTLPDPPLGTDADAGNQQRGGPGGVVTPTTTVTTTANPVSGGSAPSPTQDGLVSNCNNYGSAVTGQGCYDFATSHNIAPTQLYVWNPVLGLDGIDCTTALWASEYYCIGTRVPTPTTPPGPTQSGIVSNCNKYAAAVKGDGCSDFASRNQITSAELYAWNPVLGTNGENCGMLLWADEYYCVGTAHQSPTEMANATPDPRDLPRDPRLESPSTYKRDTIIKALADFYDRLPHIDPSDVHRAPEDGWPEITEQSVAARGLRKTAAAVDLLRHLPYIAGPERCWIAPDAYPVDYRAVVGAAASEPNRPWLWELSKPGLREERFPPWVVQITTGEGSESACYMLDTMDGTVTKFVMTGPVYPDPPGLYADEDPRAWRDQWCDDRTLPLEQLVSEWMENFRTMSFLGMPGKKAWPGVLVHQEEDGEFMGEETKAMREIYSEHGWPDDYRGEDCREAILQCQILMFNACPKDEAEIIQFLADGGLPNTRWSMSELQILRGYVSAWPHWNTPLHRMIATKQRDGINYLLDNGADIHFLNSLGRTPLQEATRLEYYEGVELLLARGADPNMPSQGRTAGHVIGDYNNPAGNDNYVLPLHEALRNGDTRMIQLLVGAGADVNKPSEGWLPLDLALIDRQVNIMNVLFELGALFSPSQEYINLEQEKRERAAHDLLYTASHSDWFPPRHCHPFYTFVLNTCDISQYATTRPSEKREISADRLIREFFKTVSSIAQRLNIEPPEDSLCSLCLQFQTLSNCTSCSCVGEGASQSSLNCFRQHENLANLVSSAKSGCRFCRIILQALKVVKSHSPHVADALSKYNHISTPHWLSSNSAILVANKIEERTIRQSPLIDDYEKGTSSISSFQVAKAWLHDCITCHEVCSQSYAPTVLPTRVVDVGDATHDPFLFESNGAYHTYCALSYCWGTSSDKHKTTSKNLQRYYTAIPPHELPRTLIDAVHVARGMGFKYLWIDALCIIQDDHDDWLREAVKMTQVYANATLTITTSVGNGSDDGLFRPHPDGFFNPQQLYLRLPKRDLIREILPARDSDLSVVRPARSLSYLALYPDANFPFMGVMGSPIETRAWTMQEQILSKRVLYYGNGVVLWECLDATASEHDPDGRRGAIQFPDNMKAKTYLHSHMRSEAQNQTLSTNSVEALDTDEHFAAYCRLLGGYGNRLVTNPSDRITAILGLGQIMQKVSRNEFIGGVWNGNYALASLVWFVEMPSPKERTRKFPTWSWASILPDSDIRVSNNVGEAETALHWTAKVISFDVQSDIAQTEIKGSITLRGRLGRLKDDESYMMTSEGSLRTTPHVFMDLASDKGILENDLANVWCLEMATLDGDEELPSRACLLLRQVKSADSLTFERLGMYQHLTSGGAEKVETIVLT</sequence>
<dbReference type="OrthoDB" id="426293at2759"/>
<name>A0A553HPL8_9PEZI</name>
<feature type="region of interest" description="Disordered" evidence="2">
    <location>
        <begin position="344"/>
        <end position="401"/>
    </location>
</feature>
<dbReference type="Gene3D" id="3.10.350.10">
    <property type="entry name" value="LysM domain"/>
    <property type="match status" value="2"/>
</dbReference>
<dbReference type="PROSITE" id="PS50297">
    <property type="entry name" value="ANK_REP_REGION"/>
    <property type="match status" value="2"/>
</dbReference>
<dbReference type="InterPro" id="IPR036779">
    <property type="entry name" value="LysM_dom_sf"/>
</dbReference>
<dbReference type="CDD" id="cd00118">
    <property type="entry name" value="LysM"/>
    <property type="match status" value="1"/>
</dbReference>
<evidence type="ECO:0000256" key="3">
    <source>
        <dbReference type="SAM" id="SignalP"/>
    </source>
</evidence>
<dbReference type="PROSITE" id="PS50088">
    <property type="entry name" value="ANK_REPEAT"/>
    <property type="match status" value="3"/>
</dbReference>
<keyword evidence="6" id="KW-1185">Reference proteome</keyword>
<evidence type="ECO:0000313" key="6">
    <source>
        <dbReference type="Proteomes" id="UP000319160"/>
    </source>
</evidence>
<dbReference type="PANTHER" id="PTHR33112:SF16">
    <property type="entry name" value="HETEROKARYON INCOMPATIBILITY DOMAIN-CONTAINING PROTEIN"/>
    <property type="match status" value="1"/>
</dbReference>